<evidence type="ECO:0000256" key="1">
    <source>
        <dbReference type="ARBA" id="ARBA00023054"/>
    </source>
</evidence>
<dbReference type="EMBL" id="JABTTQ020000003">
    <property type="protein sequence ID" value="KAK6160468.1"/>
    <property type="molecule type" value="Genomic_DNA"/>
</dbReference>
<dbReference type="PANTHER" id="PTHR32258:SF22">
    <property type="entry name" value="PROTEIN NETWORKED 3A-LIKE"/>
    <property type="match status" value="1"/>
</dbReference>
<evidence type="ECO:0000313" key="7">
    <source>
        <dbReference type="Proteomes" id="UP001318860"/>
    </source>
</evidence>
<dbReference type="Proteomes" id="UP001318860">
    <property type="component" value="Unassembled WGS sequence"/>
</dbReference>
<dbReference type="EMBL" id="JABTTQ020000512">
    <property type="protein sequence ID" value="KAK6139132.1"/>
    <property type="molecule type" value="Genomic_DNA"/>
</dbReference>
<reference evidence="6" key="2">
    <citation type="submission" date="2024-01" db="EMBL/GenBank/DDBJ databases">
        <authorList>
            <person name="Ma L."/>
        </authorList>
    </citation>
    <scope>NUCLEOTIDE SEQUENCE</scope>
    <source>
        <strain evidence="6">DH-2019</strain>
        <tissue evidence="6">Leaves</tissue>
    </source>
</reference>
<sequence length="236" mass="26982">MDDKVNRILDLTEDNGDTFAMRAEMYYQNRPQLIQMVQHLRTSYHALADKYYHLKSESSIKPSNNGSLSNSFRNKVSPFDPKPKLNINNSPSIEALSFSYESTQEFSAADSESATSNSNVENLIVSDDSTNKPINTTDCHEYHDKKNIDFTAGENGLLIGDKVWNEQMKFSKLLEESLCKQAELIRRNNEKRDVINELRIENRILSQKSSDSSIRKSTMKGKQSQKGKMRGFFCFA</sequence>
<dbReference type="InterPro" id="IPR051861">
    <property type="entry name" value="NET_actin-binding_domain"/>
</dbReference>
<proteinExistence type="inferred from homology"/>
<dbReference type="PROSITE" id="PS51774">
    <property type="entry name" value="NAB"/>
    <property type="match status" value="1"/>
</dbReference>
<keyword evidence="7" id="KW-1185">Reference proteome</keyword>
<dbReference type="Pfam" id="PF07765">
    <property type="entry name" value="KIP1"/>
    <property type="match status" value="1"/>
</dbReference>
<gene>
    <name evidence="6" type="ORF">DH2020_003849</name>
    <name evidence="5" type="ORF">DH2020_027126</name>
</gene>
<name>A0ABR0XN48_REHGL</name>
<evidence type="ECO:0000259" key="4">
    <source>
        <dbReference type="PROSITE" id="PS51774"/>
    </source>
</evidence>
<evidence type="ECO:0000256" key="3">
    <source>
        <dbReference type="SAM" id="Coils"/>
    </source>
</evidence>
<feature type="domain" description="NAB" evidence="4">
    <location>
        <begin position="1"/>
        <end position="58"/>
    </location>
</feature>
<reference evidence="6 7" key="1">
    <citation type="journal article" date="2021" name="Comput. Struct. Biotechnol. J.">
        <title>De novo genome assembly of the potent medicinal plant Rehmannia glutinosa using nanopore technology.</title>
        <authorList>
            <person name="Ma L."/>
            <person name="Dong C."/>
            <person name="Song C."/>
            <person name="Wang X."/>
            <person name="Zheng X."/>
            <person name="Niu Y."/>
            <person name="Chen S."/>
            <person name="Feng W."/>
        </authorList>
    </citation>
    <scope>NUCLEOTIDE SEQUENCE [LARGE SCALE GENOMIC DNA]</scope>
    <source>
        <strain evidence="6">DH-2019</strain>
    </source>
</reference>
<accession>A0ABR0XN48</accession>
<evidence type="ECO:0000313" key="5">
    <source>
        <dbReference type="EMBL" id="KAK6139132.1"/>
    </source>
</evidence>
<keyword evidence="1 3" id="KW-0175">Coiled coil</keyword>
<feature type="coiled-coil region" evidence="3">
    <location>
        <begin position="181"/>
        <end position="208"/>
    </location>
</feature>
<comment type="similarity">
    <text evidence="2">Belongs to the NET family.</text>
</comment>
<evidence type="ECO:0000256" key="2">
    <source>
        <dbReference type="ARBA" id="ARBA00038006"/>
    </source>
</evidence>
<comment type="caution">
    <text evidence="6">The sequence shown here is derived from an EMBL/GenBank/DDBJ whole genome shotgun (WGS) entry which is preliminary data.</text>
</comment>
<dbReference type="InterPro" id="IPR011684">
    <property type="entry name" value="NAB"/>
</dbReference>
<dbReference type="PANTHER" id="PTHR32258">
    <property type="entry name" value="PROTEIN NETWORKED 4A"/>
    <property type="match status" value="1"/>
</dbReference>
<protein>
    <recommendedName>
        <fullName evidence="4">NAB domain-containing protein</fullName>
    </recommendedName>
</protein>
<organism evidence="6 7">
    <name type="scientific">Rehmannia glutinosa</name>
    <name type="common">Chinese foxglove</name>
    <dbReference type="NCBI Taxonomy" id="99300"/>
    <lineage>
        <taxon>Eukaryota</taxon>
        <taxon>Viridiplantae</taxon>
        <taxon>Streptophyta</taxon>
        <taxon>Embryophyta</taxon>
        <taxon>Tracheophyta</taxon>
        <taxon>Spermatophyta</taxon>
        <taxon>Magnoliopsida</taxon>
        <taxon>eudicotyledons</taxon>
        <taxon>Gunneridae</taxon>
        <taxon>Pentapetalae</taxon>
        <taxon>asterids</taxon>
        <taxon>lamiids</taxon>
        <taxon>Lamiales</taxon>
        <taxon>Orobanchaceae</taxon>
        <taxon>Rehmannieae</taxon>
        <taxon>Rehmannia</taxon>
    </lineage>
</organism>
<evidence type="ECO:0000313" key="6">
    <source>
        <dbReference type="EMBL" id="KAK6160468.1"/>
    </source>
</evidence>